<dbReference type="SMART" id="SM00355">
    <property type="entry name" value="ZnF_C2H2"/>
    <property type="match status" value="8"/>
</dbReference>
<accession>A0A182F9A2</accession>
<dbReference type="PROSITE" id="PS00028">
    <property type="entry name" value="ZINC_FINGER_C2H2_1"/>
    <property type="match status" value="8"/>
</dbReference>
<organism evidence="9 10">
    <name type="scientific">Anopheles albimanus</name>
    <name type="common">New world malaria mosquito</name>
    <dbReference type="NCBI Taxonomy" id="7167"/>
    <lineage>
        <taxon>Eukaryota</taxon>
        <taxon>Metazoa</taxon>
        <taxon>Ecdysozoa</taxon>
        <taxon>Arthropoda</taxon>
        <taxon>Hexapoda</taxon>
        <taxon>Insecta</taxon>
        <taxon>Pterygota</taxon>
        <taxon>Neoptera</taxon>
        <taxon>Endopterygota</taxon>
        <taxon>Diptera</taxon>
        <taxon>Nematocera</taxon>
        <taxon>Culicoidea</taxon>
        <taxon>Culicidae</taxon>
        <taxon>Anophelinae</taxon>
        <taxon>Anopheles</taxon>
    </lineage>
</organism>
<dbReference type="Proteomes" id="UP000069272">
    <property type="component" value="Chromosome 2R"/>
</dbReference>
<sequence length="941" mass="102305">MDQIGGFGTTKNYYEGDPSWMYYQGSREYHLTSNQAEAGWIPTMTPPPDASSFGTLPYGPPGTPSSTASSGEWAPQLYNTNYDVYQPLPQTASVPVASGFYRAQNDYAPNNYYSYSLGHGYTDAPHPSATAAAAAGTTPMSLATPSHAPPAQHQSVIVPAPDLEDIKFDFKMLPLTNSASQQTNCASSSIGEVVMEPIVPKPEQKSVVYERYLLAAATTPPLSPCDYTAQPSTITTTANPLPVPFELKASIVQHPAHSVDAILLQPIENPAPVTKAKKRTRRGPAAGIGGASGLRCEECDKSFVRPVGLTQHNLSKHSGEKPHGCVKCGKRFADPVLLERHFERHQAKDKPFKCVVCPKQFFYRMDLVRHMYLHTGGAPHVCSFCGKTFARRDHMQSHEQIHLRRSSLPVSSEKGTLQIEPTKMQSSVDLVSSDNPLGTWSNNAFSYGGFSDYSVPPSEWLSTFPTELESSPLGYESELGAKDLPYGSVQGGGGSYQRVPPIEVAEADSTQQGGLYASAMMHHGTSGGPMHGFKQQPPVVMPVHYVSHGFYPSNGLATSGAPTLTQSSIYPSPPGSVPKIESAVNHNLPYVVYMNAEHVGSPMAYGRRNTDSTPMAVSGGGQYGSHQPTTDLYQPYAIQSSSYEETVVSGATGSPASSIDTLPPITPKYEAWPPVGHGSDPLGHLSANGKHEYFANYSPSSSIAAGSSIKAELLSDTSQSPPPLIKQEYSTSEQRCPLPPLEAAYEMAPENRIEGAMHQEDQFNPKTPPSRKAPRITADMGQRFVCPECSRTFARQCGLTQHIKWNHSGTKPFRCFTCGKCFADEDTLAAHMERHTSTDKPFQCAVCPKAFFHKNDLRRHMYQHTGTAPHVCKYCGKTFARKDHCHAHEYSHERKAQRRSVKKGKTDHTGVQLMTVSAASSPATARPLSEDCGPPMVRKCD</sequence>
<dbReference type="Pfam" id="PF00096">
    <property type="entry name" value="zf-C2H2"/>
    <property type="match status" value="5"/>
</dbReference>
<evidence type="ECO:0000256" key="4">
    <source>
        <dbReference type="ARBA" id="ARBA00022771"/>
    </source>
</evidence>
<comment type="subcellular location">
    <subcellularLocation>
        <location evidence="1">Nucleus</location>
    </subcellularLocation>
</comment>
<dbReference type="GO" id="GO:0000981">
    <property type="term" value="F:DNA-binding transcription factor activity, RNA polymerase II-specific"/>
    <property type="evidence" value="ECO:0007669"/>
    <property type="project" value="TreeGrafter"/>
</dbReference>
<dbReference type="FunFam" id="3.30.160.60:FF:000065">
    <property type="entry name" value="B-cell CLL/lymphoma 6, member B"/>
    <property type="match status" value="1"/>
</dbReference>
<keyword evidence="6" id="KW-0539">Nucleus</keyword>
<feature type="domain" description="C2H2-type" evidence="8">
    <location>
        <begin position="294"/>
        <end position="322"/>
    </location>
</feature>
<dbReference type="STRING" id="7167.A0A182F9A2"/>
<evidence type="ECO:0000256" key="7">
    <source>
        <dbReference type="SAM" id="MobiDB-lite"/>
    </source>
</evidence>
<keyword evidence="4" id="KW-0863">Zinc-finger</keyword>
<evidence type="ECO:0000256" key="6">
    <source>
        <dbReference type="ARBA" id="ARBA00023242"/>
    </source>
</evidence>
<keyword evidence="2" id="KW-0479">Metal-binding</keyword>
<feature type="domain" description="C2H2-type" evidence="8">
    <location>
        <begin position="784"/>
        <end position="812"/>
    </location>
</feature>
<dbReference type="InterPro" id="IPR013087">
    <property type="entry name" value="Znf_C2H2_type"/>
</dbReference>
<feature type="region of interest" description="Disordered" evidence="7">
    <location>
        <begin position="918"/>
        <end position="941"/>
    </location>
</feature>
<dbReference type="GO" id="GO:0005634">
    <property type="term" value="C:nucleus"/>
    <property type="evidence" value="ECO:0007669"/>
    <property type="project" value="UniProtKB-SubCell"/>
</dbReference>
<keyword evidence="10" id="KW-1185">Reference proteome</keyword>
<evidence type="ECO:0000256" key="2">
    <source>
        <dbReference type="ARBA" id="ARBA00022723"/>
    </source>
</evidence>
<feature type="compositionally biased region" description="Low complexity" evidence="7">
    <location>
        <begin position="129"/>
        <end position="139"/>
    </location>
</feature>
<dbReference type="EnsemblMetazoa" id="AALB003077-RA">
    <property type="protein sequence ID" value="AALB003077-PA"/>
    <property type="gene ID" value="AALB003077"/>
</dbReference>
<dbReference type="VEuPathDB" id="VectorBase:AALB003077"/>
<dbReference type="GO" id="GO:0008270">
    <property type="term" value="F:zinc ion binding"/>
    <property type="evidence" value="ECO:0007669"/>
    <property type="project" value="UniProtKB-KW"/>
</dbReference>
<evidence type="ECO:0000259" key="8">
    <source>
        <dbReference type="PROSITE" id="PS50157"/>
    </source>
</evidence>
<dbReference type="FunFam" id="3.30.160.60:FF:000100">
    <property type="entry name" value="Zinc finger 45-like"/>
    <property type="match status" value="1"/>
</dbReference>
<dbReference type="AlphaFoldDB" id="A0A182F9A2"/>
<dbReference type="FunFam" id="3.30.160.60:FF:000446">
    <property type="entry name" value="Zinc finger protein"/>
    <property type="match status" value="2"/>
</dbReference>
<dbReference type="InterPro" id="IPR036236">
    <property type="entry name" value="Znf_C2H2_sf"/>
</dbReference>
<dbReference type="PROSITE" id="PS50157">
    <property type="entry name" value="ZINC_FINGER_C2H2_2"/>
    <property type="match status" value="8"/>
</dbReference>
<reference evidence="9 10" key="1">
    <citation type="journal article" date="2017" name="G3 (Bethesda)">
        <title>The Physical Genome Mapping of Anopheles albimanus Corrected Scaffold Misassemblies and Identified Interarm Rearrangements in Genus Anopheles.</title>
        <authorList>
            <person name="Artemov G.N."/>
            <person name="Peery A.N."/>
            <person name="Jiang X."/>
            <person name="Tu Z."/>
            <person name="Stegniy V.N."/>
            <person name="Sharakhova M.V."/>
            <person name="Sharakhov I.V."/>
        </authorList>
    </citation>
    <scope>NUCLEOTIDE SEQUENCE [LARGE SCALE GENOMIC DNA]</scope>
    <source>
        <strain evidence="9 10">ALBI9_A</strain>
    </source>
</reference>
<evidence type="ECO:0000256" key="1">
    <source>
        <dbReference type="ARBA" id="ARBA00004123"/>
    </source>
</evidence>
<evidence type="ECO:0000313" key="10">
    <source>
        <dbReference type="Proteomes" id="UP000069272"/>
    </source>
</evidence>
<dbReference type="SUPFAM" id="SSF57667">
    <property type="entry name" value="beta-beta-alpha zinc fingers"/>
    <property type="match status" value="4"/>
</dbReference>
<name>A0A182F9A2_ANOAL</name>
<reference evidence="9" key="2">
    <citation type="submission" date="2022-08" db="UniProtKB">
        <authorList>
            <consortium name="EnsemblMetazoa"/>
        </authorList>
    </citation>
    <scope>IDENTIFICATION</scope>
    <source>
        <strain evidence="9">STECLA/ALBI9_A</strain>
    </source>
</reference>
<keyword evidence="3" id="KW-0677">Repeat</keyword>
<feature type="domain" description="C2H2-type" evidence="8">
    <location>
        <begin position="323"/>
        <end position="350"/>
    </location>
</feature>
<feature type="domain" description="C2H2-type" evidence="8">
    <location>
        <begin position="842"/>
        <end position="869"/>
    </location>
</feature>
<feature type="domain" description="C2H2-type" evidence="8">
    <location>
        <begin position="870"/>
        <end position="897"/>
    </location>
</feature>
<dbReference type="PANTHER" id="PTHR24394">
    <property type="entry name" value="ZINC FINGER PROTEIN"/>
    <property type="match status" value="1"/>
</dbReference>
<evidence type="ECO:0000256" key="3">
    <source>
        <dbReference type="ARBA" id="ARBA00022737"/>
    </source>
</evidence>
<dbReference type="VEuPathDB" id="VectorBase:AALB20_032794"/>
<protein>
    <recommendedName>
        <fullName evidence="8">C2H2-type domain-containing protein</fullName>
    </recommendedName>
</protein>
<feature type="domain" description="C2H2-type" evidence="8">
    <location>
        <begin position="352"/>
        <end position="379"/>
    </location>
</feature>
<dbReference type="Gene3D" id="3.30.160.60">
    <property type="entry name" value="Classic Zinc Finger"/>
    <property type="match status" value="8"/>
</dbReference>
<dbReference type="PANTHER" id="PTHR24394:SF29">
    <property type="entry name" value="MYONEURIN"/>
    <property type="match status" value="1"/>
</dbReference>
<feature type="domain" description="C2H2-type" evidence="8">
    <location>
        <begin position="380"/>
        <end position="407"/>
    </location>
</feature>
<evidence type="ECO:0000256" key="5">
    <source>
        <dbReference type="ARBA" id="ARBA00022833"/>
    </source>
</evidence>
<feature type="region of interest" description="Disordered" evidence="7">
    <location>
        <begin position="129"/>
        <end position="152"/>
    </location>
</feature>
<feature type="domain" description="C2H2-type" evidence="8">
    <location>
        <begin position="813"/>
        <end position="840"/>
    </location>
</feature>
<proteinExistence type="predicted"/>
<keyword evidence="5" id="KW-0862">Zinc</keyword>
<evidence type="ECO:0000313" key="9">
    <source>
        <dbReference type="EnsemblMetazoa" id="AALB003077-PA"/>
    </source>
</evidence>